<feature type="chain" id="PRO_5041906865" description="glucan endo-1,3-beta-D-glucosidase" evidence="17">
    <location>
        <begin position="19"/>
        <end position="402"/>
    </location>
</feature>
<dbReference type="PANTHER" id="PTHR31044">
    <property type="entry name" value="BETA-1,3 GLUCANASE"/>
    <property type="match status" value="1"/>
</dbReference>
<dbReference type="FunFam" id="1.20.58.1040:FF:000001">
    <property type="entry name" value="Glucan endo-1,3-beta-glucosidase 4"/>
    <property type="match status" value="1"/>
</dbReference>
<evidence type="ECO:0000256" key="12">
    <source>
        <dbReference type="ARBA" id="ARBA00023288"/>
    </source>
</evidence>
<dbReference type="PANTHER" id="PTHR31044:SF140">
    <property type="entry name" value="EXPRESSED PROTEIN"/>
    <property type="match status" value="1"/>
</dbReference>
<comment type="catalytic activity">
    <reaction evidence="1">
        <text>Hydrolysis of (1-&gt;3)-beta-D-glucosidic linkages in (1-&gt;3)-beta-D-glucans.</text>
        <dbReference type="EC" id="3.2.1.39"/>
    </reaction>
</comment>
<dbReference type="SUPFAM" id="SSF51445">
    <property type="entry name" value="(Trans)glycosidases"/>
    <property type="match status" value="1"/>
</dbReference>
<dbReference type="AlphaFoldDB" id="A0AAE1J5J5"/>
<dbReference type="Pfam" id="PF07983">
    <property type="entry name" value="X8"/>
    <property type="match status" value="1"/>
</dbReference>
<dbReference type="Gene3D" id="1.20.58.1040">
    <property type="match status" value="1"/>
</dbReference>
<evidence type="ECO:0000256" key="17">
    <source>
        <dbReference type="SAM" id="SignalP"/>
    </source>
</evidence>
<keyword evidence="8" id="KW-0378">Hydrolase</keyword>
<dbReference type="Gene3D" id="3.20.20.80">
    <property type="entry name" value="Glycosidases"/>
    <property type="match status" value="1"/>
</dbReference>
<keyword evidence="11" id="KW-0325">Glycoprotein</keyword>
<dbReference type="InterPro" id="IPR000490">
    <property type="entry name" value="Glyco_hydro_17"/>
</dbReference>
<dbReference type="GO" id="GO:0009506">
    <property type="term" value="C:plasmodesma"/>
    <property type="evidence" value="ECO:0007669"/>
    <property type="project" value="UniProtKB-ARBA"/>
</dbReference>
<comment type="similarity">
    <text evidence="3 16">Belongs to the glycosyl hydrolase 17 family.</text>
</comment>
<evidence type="ECO:0000313" key="20">
    <source>
        <dbReference type="Proteomes" id="UP001293593"/>
    </source>
</evidence>
<feature type="signal peptide" evidence="17">
    <location>
        <begin position="1"/>
        <end position="18"/>
    </location>
</feature>
<dbReference type="InterPro" id="IPR044788">
    <property type="entry name" value="X8_dom_prot"/>
</dbReference>
<dbReference type="GO" id="GO:0098552">
    <property type="term" value="C:side of membrane"/>
    <property type="evidence" value="ECO:0007669"/>
    <property type="project" value="UniProtKB-KW"/>
</dbReference>
<evidence type="ECO:0000256" key="16">
    <source>
        <dbReference type="RuleBase" id="RU004335"/>
    </source>
</evidence>
<keyword evidence="12" id="KW-0449">Lipoprotein</keyword>
<evidence type="ECO:0000256" key="3">
    <source>
        <dbReference type="ARBA" id="ARBA00008773"/>
    </source>
</evidence>
<evidence type="ECO:0000256" key="7">
    <source>
        <dbReference type="ARBA" id="ARBA00022729"/>
    </source>
</evidence>
<dbReference type="InterPro" id="IPR017853">
    <property type="entry name" value="GH"/>
</dbReference>
<sequence>MGWLFHLLFLCLLGLTGAGQESIELLKLCETTEEVLQASSQADLPVAVSVSPKDIHGVSRSILSAESWLRSHVLTHYPATKITTIVVGTSVLCQRDQEQDSGLILVSLDNVYHSLKRWGLENEIKVSFPLYLDCLHPNSASYTDDLRMVKPLVDYVQSVNSTLSLIPHSDLSQISDKSLSLVSSHLESMKKFGFFHLNDINVMATIPKQRKPIMRKLSFLGSSLMSNFLVRPTPLPEIAEPPLHFTFGQLAPSHAATKPTPPLAQITYPPMPSIAPELPPFAVPASSPHGFNLPPCNPIDNGSPQPHIGVVQKLWCVAKPSVPAETLQEAMDYACGAGGADCVEINPQGNCFNPDTLVAHASYAFNSYWQKHKRNGGTCDFGGTAMLISSDPSFLQCRFVLS</sequence>
<keyword evidence="20" id="KW-1185">Reference proteome</keyword>
<evidence type="ECO:0000256" key="6">
    <source>
        <dbReference type="ARBA" id="ARBA00022622"/>
    </source>
</evidence>
<dbReference type="EMBL" id="JAWXYG010000009">
    <property type="protein sequence ID" value="KAK4262393.1"/>
    <property type="molecule type" value="Genomic_DNA"/>
</dbReference>
<gene>
    <name evidence="19" type="ORF">QN277_027959</name>
</gene>
<name>A0AAE1J5J5_9FABA</name>
<protein>
    <recommendedName>
        <fullName evidence="4">glucan endo-1,3-beta-D-glucosidase</fullName>
        <ecNumber evidence="4">3.2.1.39</ecNumber>
    </recommendedName>
    <alternativeName>
        <fullName evidence="14">(1-&gt;3)-beta-glucan endohydrolase</fullName>
    </alternativeName>
    <alternativeName>
        <fullName evidence="15">Beta-1,3-endoglucanase</fullName>
    </alternativeName>
</protein>
<evidence type="ECO:0000256" key="1">
    <source>
        <dbReference type="ARBA" id="ARBA00000382"/>
    </source>
</evidence>
<comment type="subcellular location">
    <subcellularLocation>
        <location evidence="2">Cell membrane</location>
        <topology evidence="2">Lipid-anchor</topology>
        <topology evidence="2">GPI-anchor</topology>
    </subcellularLocation>
</comment>
<reference evidence="19" key="1">
    <citation type="submission" date="2023-10" db="EMBL/GenBank/DDBJ databases">
        <title>Chromosome-level genome of the transformable northern wattle, Acacia crassicarpa.</title>
        <authorList>
            <person name="Massaro I."/>
            <person name="Sinha N.R."/>
            <person name="Poethig S."/>
            <person name="Leichty A.R."/>
        </authorList>
    </citation>
    <scope>NUCLEOTIDE SEQUENCE</scope>
    <source>
        <strain evidence="19">Acra3RX</strain>
        <tissue evidence="19">Leaf</tissue>
    </source>
</reference>
<evidence type="ECO:0000256" key="9">
    <source>
        <dbReference type="ARBA" id="ARBA00023136"/>
    </source>
</evidence>
<dbReference type="GO" id="GO:0005886">
    <property type="term" value="C:plasma membrane"/>
    <property type="evidence" value="ECO:0007669"/>
    <property type="project" value="UniProtKB-SubCell"/>
</dbReference>
<dbReference type="SMART" id="SM00768">
    <property type="entry name" value="X8"/>
    <property type="match status" value="1"/>
</dbReference>
<accession>A0AAE1J5J5</accession>
<evidence type="ECO:0000256" key="11">
    <source>
        <dbReference type="ARBA" id="ARBA00023180"/>
    </source>
</evidence>
<dbReference type="InterPro" id="IPR012946">
    <property type="entry name" value="X8"/>
</dbReference>
<evidence type="ECO:0000256" key="2">
    <source>
        <dbReference type="ARBA" id="ARBA00004609"/>
    </source>
</evidence>
<keyword evidence="7 17" id="KW-0732">Signal</keyword>
<feature type="domain" description="X8" evidence="18">
    <location>
        <begin position="314"/>
        <end position="399"/>
    </location>
</feature>
<evidence type="ECO:0000256" key="4">
    <source>
        <dbReference type="ARBA" id="ARBA00012780"/>
    </source>
</evidence>
<evidence type="ECO:0000256" key="14">
    <source>
        <dbReference type="ARBA" id="ARBA00033335"/>
    </source>
</evidence>
<dbReference type="GO" id="GO:0005975">
    <property type="term" value="P:carbohydrate metabolic process"/>
    <property type="evidence" value="ECO:0007669"/>
    <property type="project" value="InterPro"/>
</dbReference>
<evidence type="ECO:0000256" key="10">
    <source>
        <dbReference type="ARBA" id="ARBA00023157"/>
    </source>
</evidence>
<comment type="caution">
    <text evidence="19">The sequence shown here is derived from an EMBL/GenBank/DDBJ whole genome shotgun (WGS) entry which is preliminary data.</text>
</comment>
<evidence type="ECO:0000256" key="13">
    <source>
        <dbReference type="ARBA" id="ARBA00023295"/>
    </source>
</evidence>
<proteinExistence type="inferred from homology"/>
<evidence type="ECO:0000259" key="18">
    <source>
        <dbReference type="SMART" id="SM00768"/>
    </source>
</evidence>
<keyword evidence="5" id="KW-1003">Cell membrane</keyword>
<keyword evidence="9" id="KW-0472">Membrane</keyword>
<evidence type="ECO:0000256" key="5">
    <source>
        <dbReference type="ARBA" id="ARBA00022475"/>
    </source>
</evidence>
<evidence type="ECO:0000313" key="19">
    <source>
        <dbReference type="EMBL" id="KAK4262393.1"/>
    </source>
</evidence>
<keyword evidence="10" id="KW-1015">Disulfide bond</keyword>
<evidence type="ECO:0000256" key="15">
    <source>
        <dbReference type="ARBA" id="ARBA00033417"/>
    </source>
</evidence>
<dbReference type="EC" id="3.2.1.39" evidence="4"/>
<keyword evidence="13" id="KW-0326">Glycosidase</keyword>
<dbReference type="Proteomes" id="UP001293593">
    <property type="component" value="Unassembled WGS sequence"/>
</dbReference>
<organism evidence="19 20">
    <name type="scientific">Acacia crassicarpa</name>
    <name type="common">northern wattle</name>
    <dbReference type="NCBI Taxonomy" id="499986"/>
    <lineage>
        <taxon>Eukaryota</taxon>
        <taxon>Viridiplantae</taxon>
        <taxon>Streptophyta</taxon>
        <taxon>Embryophyta</taxon>
        <taxon>Tracheophyta</taxon>
        <taxon>Spermatophyta</taxon>
        <taxon>Magnoliopsida</taxon>
        <taxon>eudicotyledons</taxon>
        <taxon>Gunneridae</taxon>
        <taxon>Pentapetalae</taxon>
        <taxon>rosids</taxon>
        <taxon>fabids</taxon>
        <taxon>Fabales</taxon>
        <taxon>Fabaceae</taxon>
        <taxon>Caesalpinioideae</taxon>
        <taxon>mimosoid clade</taxon>
        <taxon>Acacieae</taxon>
        <taxon>Acacia</taxon>
    </lineage>
</organism>
<dbReference type="Pfam" id="PF00332">
    <property type="entry name" value="Glyco_hydro_17"/>
    <property type="match status" value="1"/>
</dbReference>
<dbReference type="GO" id="GO:0042973">
    <property type="term" value="F:glucan endo-1,3-beta-D-glucosidase activity"/>
    <property type="evidence" value="ECO:0007669"/>
    <property type="project" value="UniProtKB-EC"/>
</dbReference>
<evidence type="ECO:0000256" key="8">
    <source>
        <dbReference type="ARBA" id="ARBA00022801"/>
    </source>
</evidence>
<keyword evidence="6" id="KW-0336">GPI-anchor</keyword>